<feature type="chain" id="PRO_5047070527" description="Peptidase inhibitor family I36" evidence="1">
    <location>
        <begin position="27"/>
        <end position="143"/>
    </location>
</feature>
<evidence type="ECO:0000313" key="2">
    <source>
        <dbReference type="EMBL" id="MFF3670790.1"/>
    </source>
</evidence>
<keyword evidence="3" id="KW-1185">Reference proteome</keyword>
<sequence>MLRRFIPAAVAAISLAGLAFTSPASAASLPDRMYGCARGDICMYSTAVPSEATKIGIGRGEDWKYSASSPTYRPVRSVFNYGYPEYEDHVALTVRAIGDQFSGPVCIHRAEDGNPAAGIRAWSYANEVSEIDWINASRYPCNE</sequence>
<reference evidence="2 3" key="1">
    <citation type="submission" date="2024-10" db="EMBL/GenBank/DDBJ databases">
        <title>The Natural Products Discovery Center: Release of the First 8490 Sequenced Strains for Exploring Actinobacteria Biosynthetic Diversity.</title>
        <authorList>
            <person name="Kalkreuter E."/>
            <person name="Kautsar S.A."/>
            <person name="Yang D."/>
            <person name="Bader C.D."/>
            <person name="Teijaro C.N."/>
            <person name="Fluegel L."/>
            <person name="Davis C.M."/>
            <person name="Simpson J.R."/>
            <person name="Lauterbach L."/>
            <person name="Steele A.D."/>
            <person name="Gui C."/>
            <person name="Meng S."/>
            <person name="Li G."/>
            <person name="Viehrig K."/>
            <person name="Ye F."/>
            <person name="Su P."/>
            <person name="Kiefer A.F."/>
            <person name="Nichols A."/>
            <person name="Cepeda A.J."/>
            <person name="Yan W."/>
            <person name="Fan B."/>
            <person name="Jiang Y."/>
            <person name="Adhikari A."/>
            <person name="Zheng C.-J."/>
            <person name="Schuster L."/>
            <person name="Cowan T.M."/>
            <person name="Smanski M.J."/>
            <person name="Chevrette M.G."/>
            <person name="De Carvalho L.P.S."/>
            <person name="Shen B."/>
        </authorList>
    </citation>
    <scope>NUCLEOTIDE SEQUENCE [LARGE SCALE GENOMIC DNA]</scope>
    <source>
        <strain evidence="2 3">NPDC002173</strain>
    </source>
</reference>
<name>A0ABW6T0I3_9ACTN</name>
<evidence type="ECO:0008006" key="4">
    <source>
        <dbReference type="Google" id="ProtNLM"/>
    </source>
</evidence>
<keyword evidence="1" id="KW-0732">Signal</keyword>
<proteinExistence type="predicted"/>
<gene>
    <name evidence="2" type="ORF">ACFYXI_34900</name>
</gene>
<organism evidence="2 3">
    <name type="scientific">Microtetraspora malaysiensis</name>
    <dbReference type="NCBI Taxonomy" id="161358"/>
    <lineage>
        <taxon>Bacteria</taxon>
        <taxon>Bacillati</taxon>
        <taxon>Actinomycetota</taxon>
        <taxon>Actinomycetes</taxon>
        <taxon>Streptosporangiales</taxon>
        <taxon>Streptosporangiaceae</taxon>
        <taxon>Microtetraspora</taxon>
    </lineage>
</organism>
<accession>A0ABW6T0I3</accession>
<dbReference type="Proteomes" id="UP001602013">
    <property type="component" value="Unassembled WGS sequence"/>
</dbReference>
<dbReference type="RefSeq" id="WP_387417001.1">
    <property type="nucleotide sequence ID" value="NZ_JBIASD010000036.1"/>
</dbReference>
<feature type="signal peptide" evidence="1">
    <location>
        <begin position="1"/>
        <end position="26"/>
    </location>
</feature>
<dbReference type="EMBL" id="JBIASD010000036">
    <property type="protein sequence ID" value="MFF3670790.1"/>
    <property type="molecule type" value="Genomic_DNA"/>
</dbReference>
<evidence type="ECO:0000256" key="1">
    <source>
        <dbReference type="SAM" id="SignalP"/>
    </source>
</evidence>
<protein>
    <recommendedName>
        <fullName evidence="4">Peptidase inhibitor family I36</fullName>
    </recommendedName>
</protein>
<comment type="caution">
    <text evidence="2">The sequence shown here is derived from an EMBL/GenBank/DDBJ whole genome shotgun (WGS) entry which is preliminary data.</text>
</comment>
<evidence type="ECO:0000313" key="3">
    <source>
        <dbReference type="Proteomes" id="UP001602013"/>
    </source>
</evidence>